<dbReference type="OrthoDB" id="3681637at2"/>
<organism evidence="1 2">
    <name type="scientific">Mycolicibacterium aurum</name>
    <name type="common">Mycobacterium aurum</name>
    <dbReference type="NCBI Taxonomy" id="1791"/>
    <lineage>
        <taxon>Bacteria</taxon>
        <taxon>Bacillati</taxon>
        <taxon>Actinomycetota</taxon>
        <taxon>Actinomycetes</taxon>
        <taxon>Mycobacteriales</taxon>
        <taxon>Mycobacteriaceae</taxon>
        <taxon>Mycolicibacterium</taxon>
    </lineage>
</organism>
<dbReference type="InterPro" id="IPR023393">
    <property type="entry name" value="START-like_dom_sf"/>
</dbReference>
<evidence type="ECO:0000313" key="2">
    <source>
        <dbReference type="Proteomes" id="UP000279306"/>
    </source>
</evidence>
<dbReference type="Pfam" id="PF10604">
    <property type="entry name" value="Polyketide_cyc2"/>
    <property type="match status" value="1"/>
</dbReference>
<dbReference type="Gene3D" id="3.30.530.20">
    <property type="match status" value="1"/>
</dbReference>
<reference evidence="1 2" key="1">
    <citation type="submission" date="2018-12" db="EMBL/GenBank/DDBJ databases">
        <authorList>
            <consortium name="Pathogen Informatics"/>
        </authorList>
    </citation>
    <scope>NUCLEOTIDE SEQUENCE [LARGE SCALE GENOMIC DNA]</scope>
    <source>
        <strain evidence="1 2">NCTC10437</strain>
    </source>
</reference>
<sequence>MAKMELSRSLPLSAEQAWQHASDLESLGDWMTMHQGWRSDLPAELGVGATVVGVAGAKGMRNRVTWTVRRFDPPSALEISGEGVGGTRYKLAMTVASAGDGCTFTVRMDLGGAPLFGPIGSAAARAVKGDIEKSIERFEELYT</sequence>
<dbReference type="RefSeq" id="WP_048634677.1">
    <property type="nucleotide sequence ID" value="NZ_CVQQ01000022.1"/>
</dbReference>
<dbReference type="AlphaFoldDB" id="A0A3S4RM15"/>
<dbReference type="STRING" id="1791.GCA_001049355_04831"/>
<protein>
    <submittedName>
        <fullName evidence="1">Polyketide cyclase / dehydrase and lipid transport</fullName>
    </submittedName>
</protein>
<gene>
    <name evidence="1" type="ORF">NCTC10437_02198</name>
</gene>
<name>A0A3S4RM15_MYCAU</name>
<dbReference type="SUPFAM" id="SSF55961">
    <property type="entry name" value="Bet v1-like"/>
    <property type="match status" value="1"/>
</dbReference>
<evidence type="ECO:0000313" key="1">
    <source>
        <dbReference type="EMBL" id="VEG53912.1"/>
    </source>
</evidence>
<accession>A0A3S4RM15</accession>
<proteinExistence type="predicted"/>
<dbReference type="KEGG" id="mauu:NCTC10437_02198"/>
<dbReference type="EMBL" id="LR134356">
    <property type="protein sequence ID" value="VEG53912.1"/>
    <property type="molecule type" value="Genomic_DNA"/>
</dbReference>
<keyword evidence="2" id="KW-1185">Reference proteome</keyword>
<dbReference type="Proteomes" id="UP000279306">
    <property type="component" value="Chromosome"/>
</dbReference>
<dbReference type="InterPro" id="IPR019587">
    <property type="entry name" value="Polyketide_cyclase/dehydratase"/>
</dbReference>
<dbReference type="CDD" id="cd07812">
    <property type="entry name" value="SRPBCC"/>
    <property type="match status" value="1"/>
</dbReference>